<accession>V7CL41</accession>
<evidence type="ECO:0000313" key="1">
    <source>
        <dbReference type="EMBL" id="ESW30844.1"/>
    </source>
</evidence>
<organism evidence="1 2">
    <name type="scientific">Phaseolus vulgaris</name>
    <name type="common">Kidney bean</name>
    <name type="synonym">French bean</name>
    <dbReference type="NCBI Taxonomy" id="3885"/>
    <lineage>
        <taxon>Eukaryota</taxon>
        <taxon>Viridiplantae</taxon>
        <taxon>Streptophyta</taxon>
        <taxon>Embryophyta</taxon>
        <taxon>Tracheophyta</taxon>
        <taxon>Spermatophyta</taxon>
        <taxon>Magnoliopsida</taxon>
        <taxon>eudicotyledons</taxon>
        <taxon>Gunneridae</taxon>
        <taxon>Pentapetalae</taxon>
        <taxon>rosids</taxon>
        <taxon>fabids</taxon>
        <taxon>Fabales</taxon>
        <taxon>Fabaceae</taxon>
        <taxon>Papilionoideae</taxon>
        <taxon>50 kb inversion clade</taxon>
        <taxon>NPAAA clade</taxon>
        <taxon>indigoferoid/millettioid clade</taxon>
        <taxon>Phaseoleae</taxon>
        <taxon>Phaseolus</taxon>
    </lineage>
</organism>
<dbReference type="AlphaFoldDB" id="V7CL41"/>
<protein>
    <submittedName>
        <fullName evidence="1">Uncharacterized protein</fullName>
    </submittedName>
</protein>
<dbReference type="Proteomes" id="UP000000226">
    <property type="component" value="Chromosome 2"/>
</dbReference>
<dbReference type="Gramene" id="ESW30844">
    <property type="protein sequence ID" value="ESW30844"/>
    <property type="gene ID" value="PHAVU_002G187100g"/>
</dbReference>
<sequence>MKLPSSFFTVHVEHFAEIFERCMHAKLKFLNVAEELSDCVASEFAIKNPLMHTLGSPLVVSGILPSHLSSGVVGAFNRCCCLRWTIIVLSKTHFGWLCVKCSVELLV</sequence>
<gene>
    <name evidence="1" type="ORF">PHAVU_002G187100g</name>
</gene>
<name>V7CL41_PHAVU</name>
<evidence type="ECO:0000313" key="2">
    <source>
        <dbReference type="Proteomes" id="UP000000226"/>
    </source>
</evidence>
<keyword evidence="2" id="KW-1185">Reference proteome</keyword>
<reference evidence="2" key="1">
    <citation type="journal article" date="2014" name="Nat. Genet.">
        <title>A reference genome for common bean and genome-wide analysis of dual domestications.</title>
        <authorList>
            <person name="Schmutz J."/>
            <person name="McClean P.E."/>
            <person name="Mamidi S."/>
            <person name="Wu G.A."/>
            <person name="Cannon S.B."/>
            <person name="Grimwood J."/>
            <person name="Jenkins J."/>
            <person name="Shu S."/>
            <person name="Song Q."/>
            <person name="Chavarro C."/>
            <person name="Torres-Torres M."/>
            <person name="Geffroy V."/>
            <person name="Moghaddam S.M."/>
            <person name="Gao D."/>
            <person name="Abernathy B."/>
            <person name="Barry K."/>
            <person name="Blair M."/>
            <person name="Brick M.A."/>
            <person name="Chovatia M."/>
            <person name="Gepts P."/>
            <person name="Goodstein D.M."/>
            <person name="Gonzales M."/>
            <person name="Hellsten U."/>
            <person name="Hyten D.L."/>
            <person name="Jia G."/>
            <person name="Kelly J.D."/>
            <person name="Kudrna D."/>
            <person name="Lee R."/>
            <person name="Richard M.M."/>
            <person name="Miklas P.N."/>
            <person name="Osorno J.M."/>
            <person name="Rodrigues J."/>
            <person name="Thareau V."/>
            <person name="Urrea C.A."/>
            <person name="Wang M."/>
            <person name="Yu Y."/>
            <person name="Zhang M."/>
            <person name="Wing R.A."/>
            <person name="Cregan P.B."/>
            <person name="Rokhsar D.S."/>
            <person name="Jackson S.A."/>
        </authorList>
    </citation>
    <scope>NUCLEOTIDE SEQUENCE [LARGE SCALE GENOMIC DNA]</scope>
    <source>
        <strain evidence="2">cv. G19833</strain>
    </source>
</reference>
<proteinExistence type="predicted"/>
<dbReference type="EMBL" id="CM002289">
    <property type="protein sequence ID" value="ESW30844.1"/>
    <property type="molecule type" value="Genomic_DNA"/>
</dbReference>